<dbReference type="SUPFAM" id="SSF55729">
    <property type="entry name" value="Acyl-CoA N-acyltransferases (Nat)"/>
    <property type="match status" value="1"/>
</dbReference>
<keyword evidence="4" id="KW-1185">Reference proteome</keyword>
<comment type="caution">
    <text evidence="3">The sequence shown here is derived from an EMBL/GenBank/DDBJ whole genome shotgun (WGS) entry which is preliminary data.</text>
</comment>
<feature type="domain" description="N-acetyltransferase" evidence="2">
    <location>
        <begin position="7"/>
        <end position="92"/>
    </location>
</feature>
<accession>A0ABP7MVA8</accession>
<dbReference type="PANTHER" id="PTHR31435">
    <property type="entry name" value="PROTEIN NATD1"/>
    <property type="match status" value="1"/>
</dbReference>
<dbReference type="Proteomes" id="UP001501727">
    <property type="component" value="Unassembled WGS sequence"/>
</dbReference>
<evidence type="ECO:0000313" key="4">
    <source>
        <dbReference type="Proteomes" id="UP001501727"/>
    </source>
</evidence>
<protein>
    <submittedName>
        <fullName evidence="3">GNAT family N-acetyltransferase</fullName>
    </submittedName>
</protein>
<organism evidence="3 4">
    <name type="scientific">Luteimonas lutimaris</name>
    <dbReference type="NCBI Taxonomy" id="698645"/>
    <lineage>
        <taxon>Bacteria</taxon>
        <taxon>Pseudomonadati</taxon>
        <taxon>Pseudomonadota</taxon>
        <taxon>Gammaproteobacteria</taxon>
        <taxon>Lysobacterales</taxon>
        <taxon>Lysobacteraceae</taxon>
        <taxon>Luteimonas</taxon>
    </lineage>
</organism>
<dbReference type="InterPro" id="IPR045057">
    <property type="entry name" value="Gcn5-rel_NAT"/>
</dbReference>
<reference evidence="4" key="1">
    <citation type="journal article" date="2019" name="Int. J. Syst. Evol. Microbiol.">
        <title>The Global Catalogue of Microorganisms (GCM) 10K type strain sequencing project: providing services to taxonomists for standard genome sequencing and annotation.</title>
        <authorList>
            <consortium name="The Broad Institute Genomics Platform"/>
            <consortium name="The Broad Institute Genome Sequencing Center for Infectious Disease"/>
            <person name="Wu L."/>
            <person name="Ma J."/>
        </authorList>
    </citation>
    <scope>NUCLEOTIDE SEQUENCE [LARGE SCALE GENOMIC DNA]</scope>
    <source>
        <strain evidence="4">JCM 16916</strain>
    </source>
</reference>
<dbReference type="InterPro" id="IPR016181">
    <property type="entry name" value="Acyl_CoA_acyltransferase"/>
</dbReference>
<evidence type="ECO:0000259" key="1">
    <source>
        <dbReference type="PROSITE" id="PS51186"/>
    </source>
</evidence>
<evidence type="ECO:0000259" key="2">
    <source>
        <dbReference type="PROSITE" id="PS51729"/>
    </source>
</evidence>
<dbReference type="EMBL" id="BAAAZU010000029">
    <property type="protein sequence ID" value="GAA3931024.1"/>
    <property type="molecule type" value="Genomic_DNA"/>
</dbReference>
<dbReference type="PROSITE" id="PS51186">
    <property type="entry name" value="GNAT"/>
    <property type="match status" value="1"/>
</dbReference>
<dbReference type="RefSeq" id="WP_344760409.1">
    <property type="nucleotide sequence ID" value="NZ_BAAAZU010000029.1"/>
</dbReference>
<gene>
    <name evidence="3" type="ORF">GCM10022229_25720</name>
</gene>
<evidence type="ECO:0000313" key="3">
    <source>
        <dbReference type="EMBL" id="GAA3931024.1"/>
    </source>
</evidence>
<dbReference type="InterPro" id="IPR031165">
    <property type="entry name" value="GNAT_YJDJ"/>
</dbReference>
<dbReference type="Pfam" id="PF14542">
    <property type="entry name" value="Acetyltransf_CG"/>
    <property type="match status" value="1"/>
</dbReference>
<dbReference type="CDD" id="cd04301">
    <property type="entry name" value="NAT_SF"/>
    <property type="match status" value="1"/>
</dbReference>
<dbReference type="InterPro" id="IPR000182">
    <property type="entry name" value="GNAT_dom"/>
</dbReference>
<name>A0ABP7MVA8_9GAMM</name>
<proteinExistence type="predicted"/>
<dbReference type="PANTHER" id="PTHR31435:SF9">
    <property type="entry name" value="PROTEIN NATD1"/>
    <property type="match status" value="1"/>
</dbReference>
<sequence>MDSPAIDHQEDRKRFATQVDGHEGFVEYERAGDVLVITHTIVPPEIGGRGIAGQLVKAALDHARAEGLKVRPDCSYADSYMQRHAEYADLRAAG</sequence>
<dbReference type="Gene3D" id="3.40.630.30">
    <property type="match status" value="1"/>
</dbReference>
<dbReference type="PROSITE" id="PS51729">
    <property type="entry name" value="GNAT_YJDJ"/>
    <property type="match status" value="1"/>
</dbReference>
<feature type="domain" description="N-acetyltransferase" evidence="1">
    <location>
        <begin position="1"/>
        <end position="94"/>
    </location>
</feature>